<evidence type="ECO:0000313" key="9">
    <source>
        <dbReference type="EMBL" id="PRH76653.1"/>
    </source>
</evidence>
<evidence type="ECO:0000259" key="8">
    <source>
        <dbReference type="Pfam" id="PF00696"/>
    </source>
</evidence>
<sequence>MSEQRDKPPITVVKCGGNGDVDPEAVCADVAALVAEGRRVVLVHGGSAEIERLADRLGVPQRKQTAPDGVSARHTDERTLEVVTLALAGSVKPKLVRSLVDRGVRAMGMTGLDGRLLLARRKKAQRALVDGRTVMVHDNLSGVVTSVNGPLLHSLLDAGMVPVISPPAITPDGEVVNIDADRTAAAAAAALDADTLMLLTGAPGVQSDPADESSVMETCTVPRSGRPPRWARGGMALKLVAAQEALRGGARRVLVADGRRRDPVRRALAGDATRVVLEAPDPAAGGEPRARRPEEEVAPR</sequence>
<dbReference type="InterPro" id="IPR001048">
    <property type="entry name" value="Asp/Glu/Uridylate_kinase"/>
</dbReference>
<dbReference type="SUPFAM" id="SSF53633">
    <property type="entry name" value="Carbamate kinase-like"/>
    <property type="match status" value="1"/>
</dbReference>
<feature type="region of interest" description="Disordered" evidence="7">
    <location>
        <begin position="205"/>
        <end position="227"/>
    </location>
</feature>
<dbReference type="NCBIfam" id="TIGR00761">
    <property type="entry name" value="argB"/>
    <property type="match status" value="1"/>
</dbReference>
<feature type="compositionally biased region" description="Low complexity" evidence="7">
    <location>
        <begin position="278"/>
        <end position="287"/>
    </location>
</feature>
<evidence type="ECO:0000256" key="4">
    <source>
        <dbReference type="ARBA" id="ARBA00022777"/>
    </source>
</evidence>
<feature type="compositionally biased region" description="Basic and acidic residues" evidence="7">
    <location>
        <begin position="288"/>
        <end position="300"/>
    </location>
</feature>
<dbReference type="GO" id="GO:0003991">
    <property type="term" value="F:acetylglutamate kinase activity"/>
    <property type="evidence" value="ECO:0007669"/>
    <property type="project" value="TreeGrafter"/>
</dbReference>
<organism evidence="9 10">
    <name type="scientific">Streptomyces solincola</name>
    <dbReference type="NCBI Taxonomy" id="2100817"/>
    <lineage>
        <taxon>Bacteria</taxon>
        <taxon>Bacillati</taxon>
        <taxon>Actinomycetota</taxon>
        <taxon>Actinomycetes</taxon>
        <taxon>Kitasatosporales</taxon>
        <taxon>Streptomycetaceae</taxon>
        <taxon>Streptomyces</taxon>
    </lineage>
</organism>
<name>A0A2S9PQI0_9ACTN</name>
<dbReference type="OrthoDB" id="9803155at2"/>
<proteinExistence type="predicted"/>
<dbReference type="Gene3D" id="3.40.1160.10">
    <property type="entry name" value="Acetylglutamate kinase-like"/>
    <property type="match status" value="1"/>
</dbReference>
<comment type="caution">
    <text evidence="9">The sequence shown here is derived from an EMBL/GenBank/DDBJ whole genome shotgun (WGS) entry which is preliminary data.</text>
</comment>
<keyword evidence="1" id="KW-0028">Amino-acid biosynthesis</keyword>
<dbReference type="NCBIfam" id="NF010659">
    <property type="entry name" value="PRK14058.1-1"/>
    <property type="match status" value="1"/>
</dbReference>
<dbReference type="GO" id="GO:0005737">
    <property type="term" value="C:cytoplasm"/>
    <property type="evidence" value="ECO:0007669"/>
    <property type="project" value="InterPro"/>
</dbReference>
<evidence type="ECO:0000256" key="3">
    <source>
        <dbReference type="ARBA" id="ARBA00022741"/>
    </source>
</evidence>
<dbReference type="InterPro" id="IPR001057">
    <property type="entry name" value="Glu/AcGlu_kinase"/>
</dbReference>
<keyword evidence="3" id="KW-0547">Nucleotide-binding</keyword>
<evidence type="ECO:0000313" key="10">
    <source>
        <dbReference type="Proteomes" id="UP000239322"/>
    </source>
</evidence>
<evidence type="ECO:0000256" key="7">
    <source>
        <dbReference type="SAM" id="MobiDB-lite"/>
    </source>
</evidence>
<dbReference type="PANTHER" id="PTHR23342">
    <property type="entry name" value="N-ACETYLGLUTAMATE SYNTHASE"/>
    <property type="match status" value="1"/>
</dbReference>
<dbReference type="RefSeq" id="WP_105871064.1">
    <property type="nucleotide sequence ID" value="NZ_PVLV01000456.1"/>
</dbReference>
<evidence type="ECO:0000256" key="2">
    <source>
        <dbReference type="ARBA" id="ARBA00022679"/>
    </source>
</evidence>
<dbReference type="GO" id="GO:0005524">
    <property type="term" value="F:ATP binding"/>
    <property type="evidence" value="ECO:0007669"/>
    <property type="project" value="UniProtKB-KW"/>
</dbReference>
<dbReference type="InterPro" id="IPR036393">
    <property type="entry name" value="AceGlu_kinase-like_sf"/>
</dbReference>
<dbReference type="Proteomes" id="UP000239322">
    <property type="component" value="Unassembled WGS sequence"/>
</dbReference>
<keyword evidence="2" id="KW-0808">Transferase</keyword>
<evidence type="ECO:0000256" key="5">
    <source>
        <dbReference type="ARBA" id="ARBA00022840"/>
    </source>
</evidence>
<dbReference type="PIRSF" id="PIRSF000728">
    <property type="entry name" value="NAGK"/>
    <property type="match status" value="1"/>
</dbReference>
<dbReference type="PANTHER" id="PTHR23342:SF20">
    <property type="entry name" value="[LYSW]-AMINOADIPATE KINASE"/>
    <property type="match status" value="1"/>
</dbReference>
<dbReference type="PRINTS" id="PR00474">
    <property type="entry name" value="GLU5KINASE"/>
</dbReference>
<keyword evidence="4 9" id="KW-0418">Kinase</keyword>
<dbReference type="GO" id="GO:0006526">
    <property type="term" value="P:L-arginine biosynthetic process"/>
    <property type="evidence" value="ECO:0007669"/>
    <property type="project" value="TreeGrafter"/>
</dbReference>
<protein>
    <submittedName>
        <fullName evidence="9">Acetylglutamate kinase</fullName>
    </submittedName>
</protein>
<dbReference type="AlphaFoldDB" id="A0A2S9PQI0"/>
<dbReference type="Pfam" id="PF00696">
    <property type="entry name" value="AA_kinase"/>
    <property type="match status" value="1"/>
</dbReference>
<comment type="pathway">
    <text evidence="6">Amino-acid biosynthesis.</text>
</comment>
<feature type="region of interest" description="Disordered" evidence="7">
    <location>
        <begin position="273"/>
        <end position="300"/>
    </location>
</feature>
<keyword evidence="10" id="KW-1185">Reference proteome</keyword>
<dbReference type="EMBL" id="PVLV01000456">
    <property type="protein sequence ID" value="PRH76653.1"/>
    <property type="molecule type" value="Genomic_DNA"/>
</dbReference>
<evidence type="ECO:0000256" key="1">
    <source>
        <dbReference type="ARBA" id="ARBA00022605"/>
    </source>
</evidence>
<dbReference type="InterPro" id="IPR004662">
    <property type="entry name" value="AcgluKinase_fam"/>
</dbReference>
<feature type="domain" description="Aspartate/glutamate/uridylate kinase" evidence="8">
    <location>
        <begin position="10"/>
        <end position="257"/>
    </location>
</feature>
<gene>
    <name evidence="9" type="primary">argB</name>
    <name evidence="9" type="ORF">C6N75_24455</name>
</gene>
<evidence type="ECO:0000256" key="6">
    <source>
        <dbReference type="ARBA" id="ARBA00029440"/>
    </source>
</evidence>
<reference evidence="9 10" key="1">
    <citation type="submission" date="2018-03" db="EMBL/GenBank/DDBJ databases">
        <title>Novel Streptomyces sp. from soil.</title>
        <authorList>
            <person name="Tan G.Y.A."/>
            <person name="Lee Z.Y."/>
        </authorList>
    </citation>
    <scope>NUCLEOTIDE SEQUENCE [LARGE SCALE GENOMIC DNA]</scope>
    <source>
        <strain evidence="9 10">ST5x</strain>
    </source>
</reference>
<keyword evidence="5" id="KW-0067">ATP-binding</keyword>
<accession>A0A2S9PQI0</accession>